<sequence>MEPGEACYQSAIDAFGASILSADGRIDRKALAAIVFSDEQKRKQLNEIIHPFVIEQLFSRAKDELSEREHAVAIFDIPLLFESGLDAQMDRTVVVTCDEEERIRRIVERDRVSPEHALARIRAQMPEEERRQRADYVLENNGSLDDLIRQVDALYNLLKAEDPRI</sequence>
<comment type="caution">
    <text evidence="3">The sequence shown here is derived from an EMBL/GenBank/DDBJ whole genome shotgun (WGS) entry which is preliminary data.</text>
</comment>
<protein>
    <submittedName>
        <fullName evidence="3">Dephospho-CoA kinase</fullName>
        <ecNumber evidence="3">2.7.1.24</ecNumber>
    </submittedName>
</protein>
<proteinExistence type="inferred from homology"/>
<dbReference type="HAMAP" id="MF_00376">
    <property type="entry name" value="Dephospho_CoA_kinase"/>
    <property type="match status" value="1"/>
</dbReference>
<dbReference type="PROSITE" id="PS51219">
    <property type="entry name" value="DPCK"/>
    <property type="match status" value="1"/>
</dbReference>
<dbReference type="AlphaFoldDB" id="A0A645G2V3"/>
<dbReference type="GO" id="GO:0005524">
    <property type="term" value="F:ATP binding"/>
    <property type="evidence" value="ECO:0007669"/>
    <property type="project" value="UniProtKB-KW"/>
</dbReference>
<evidence type="ECO:0000256" key="2">
    <source>
        <dbReference type="ARBA" id="ARBA00022840"/>
    </source>
</evidence>
<dbReference type="SUPFAM" id="SSF52540">
    <property type="entry name" value="P-loop containing nucleoside triphosphate hydrolases"/>
    <property type="match status" value="1"/>
</dbReference>
<dbReference type="CDD" id="cd02022">
    <property type="entry name" value="DPCK"/>
    <property type="match status" value="1"/>
</dbReference>
<reference evidence="3" key="1">
    <citation type="submission" date="2019-08" db="EMBL/GenBank/DDBJ databases">
        <authorList>
            <person name="Kucharzyk K."/>
            <person name="Murdoch R.W."/>
            <person name="Higgins S."/>
            <person name="Loffler F."/>
        </authorList>
    </citation>
    <scope>NUCLEOTIDE SEQUENCE</scope>
</reference>
<organism evidence="3">
    <name type="scientific">bioreactor metagenome</name>
    <dbReference type="NCBI Taxonomy" id="1076179"/>
    <lineage>
        <taxon>unclassified sequences</taxon>
        <taxon>metagenomes</taxon>
        <taxon>ecological metagenomes</taxon>
    </lineage>
</organism>
<dbReference type="GO" id="GO:0015937">
    <property type="term" value="P:coenzyme A biosynthetic process"/>
    <property type="evidence" value="ECO:0007669"/>
    <property type="project" value="InterPro"/>
</dbReference>
<dbReference type="InterPro" id="IPR001977">
    <property type="entry name" value="Depp_CoAkinase"/>
</dbReference>
<dbReference type="EMBL" id="VSSQ01068816">
    <property type="protein sequence ID" value="MPN20955.1"/>
    <property type="molecule type" value="Genomic_DNA"/>
</dbReference>
<keyword evidence="1" id="KW-0547">Nucleotide-binding</keyword>
<name>A0A645G2V3_9ZZZZ</name>
<dbReference type="PANTHER" id="PTHR10695">
    <property type="entry name" value="DEPHOSPHO-COA KINASE-RELATED"/>
    <property type="match status" value="1"/>
</dbReference>
<dbReference type="GO" id="GO:0004140">
    <property type="term" value="F:dephospho-CoA kinase activity"/>
    <property type="evidence" value="ECO:0007669"/>
    <property type="project" value="UniProtKB-EC"/>
</dbReference>
<dbReference type="Pfam" id="PF01121">
    <property type="entry name" value="CoaE"/>
    <property type="match status" value="1"/>
</dbReference>
<dbReference type="InterPro" id="IPR027417">
    <property type="entry name" value="P-loop_NTPase"/>
</dbReference>
<evidence type="ECO:0000256" key="1">
    <source>
        <dbReference type="ARBA" id="ARBA00022741"/>
    </source>
</evidence>
<keyword evidence="3" id="KW-0808">Transferase</keyword>
<accession>A0A645G2V3</accession>
<dbReference type="NCBIfam" id="TIGR00152">
    <property type="entry name" value="dephospho-CoA kinase"/>
    <property type="match status" value="1"/>
</dbReference>
<gene>
    <name evidence="3" type="primary">coaE_49</name>
    <name evidence="3" type="ORF">SDC9_168334</name>
</gene>
<dbReference type="PANTHER" id="PTHR10695:SF46">
    <property type="entry name" value="BIFUNCTIONAL COENZYME A SYNTHASE-RELATED"/>
    <property type="match status" value="1"/>
</dbReference>
<evidence type="ECO:0000313" key="3">
    <source>
        <dbReference type="EMBL" id="MPN20955.1"/>
    </source>
</evidence>
<dbReference type="EC" id="2.7.1.24" evidence="3"/>
<dbReference type="Gene3D" id="3.40.50.300">
    <property type="entry name" value="P-loop containing nucleotide triphosphate hydrolases"/>
    <property type="match status" value="1"/>
</dbReference>
<keyword evidence="2" id="KW-0067">ATP-binding</keyword>
<keyword evidence="3" id="KW-0418">Kinase</keyword>